<feature type="compositionally biased region" description="Basic and acidic residues" evidence="1">
    <location>
        <begin position="196"/>
        <end position="209"/>
    </location>
</feature>
<keyword evidence="2" id="KW-0472">Membrane</keyword>
<evidence type="ECO:0000313" key="3">
    <source>
        <dbReference type="EMBL" id="RSD26761.1"/>
    </source>
</evidence>
<feature type="region of interest" description="Disordered" evidence="1">
    <location>
        <begin position="188"/>
        <end position="289"/>
    </location>
</feature>
<dbReference type="GO" id="GO:0097311">
    <property type="term" value="C:bacterial biofilm matrix"/>
    <property type="evidence" value="ECO:0007669"/>
    <property type="project" value="InterPro"/>
</dbReference>
<keyword evidence="2" id="KW-1133">Transmembrane helix</keyword>
<protein>
    <submittedName>
        <fullName evidence="3">Amyloid fiber anchoring/assembly protein TapA</fullName>
    </submittedName>
</protein>
<dbReference type="NCBIfam" id="TIGR04088">
    <property type="entry name" value="cognate_SipW"/>
    <property type="match status" value="1"/>
</dbReference>
<evidence type="ECO:0000313" key="4">
    <source>
        <dbReference type="Proteomes" id="UP000279911"/>
    </source>
</evidence>
<accession>A0A427TR84</accession>
<comment type="caution">
    <text evidence="3">The sequence shown here is derived from an EMBL/GenBank/DDBJ whole genome shotgun (WGS) entry which is preliminary data.</text>
</comment>
<name>A0A427TR84_9BACI</name>
<sequence>MEVGPIRYGRLGKFRKKKGYHFLLIKFLAVCYLLIGISSTLTGQTDAYFSDSNSVSGTIKAGIWETQEKNSCSSNKKHGDWDCSSLEFRSSEFDGQNIIATIQNTGSDMKASGKYEVFYSENGNPKDGQKLSETFSFKALKKGEEVKLTFTPELSGNYKFKVYQHKDHPGGGELWSDEIIVIMNKVSQPANDEKEEESRDQKAQEKPNVEEDTSSNDGVQNTDKDTSSVEKIEEQPEQEQKEEEDGGTQEDKKEEEDVKKSDQAAKQEEVITENIDSTGSNEQGSKEGK</sequence>
<feature type="compositionally biased region" description="Polar residues" evidence="1">
    <location>
        <begin position="274"/>
        <end position="283"/>
    </location>
</feature>
<dbReference type="OrthoDB" id="2560527at2"/>
<reference evidence="4" key="1">
    <citation type="submission" date="2018-12" db="EMBL/GenBank/DDBJ databases">
        <title>Bacillus chawlae sp. nov., Bacillus glennii sp. nov., and Bacillus saganii sp. nov. Isolated from the Vehicle Assembly Building at Kennedy Space Center where the Viking Spacecraft were Assembled.</title>
        <authorList>
            <person name="Seuylemezian A."/>
            <person name="Vaishampayan P."/>
        </authorList>
    </citation>
    <scope>NUCLEOTIDE SEQUENCE [LARGE SCALE GENOMIC DNA]</scope>
    <source>
        <strain evidence="4">DSM 13966</strain>
    </source>
</reference>
<organism evidence="3 4">
    <name type="scientific">Mesobacillus subterraneus</name>
    <dbReference type="NCBI Taxonomy" id="285983"/>
    <lineage>
        <taxon>Bacteria</taxon>
        <taxon>Bacillati</taxon>
        <taxon>Bacillota</taxon>
        <taxon>Bacilli</taxon>
        <taxon>Bacillales</taxon>
        <taxon>Bacillaceae</taxon>
        <taxon>Mesobacillus</taxon>
    </lineage>
</organism>
<feature type="compositionally biased region" description="Acidic residues" evidence="1">
    <location>
        <begin position="235"/>
        <end position="248"/>
    </location>
</feature>
<dbReference type="AlphaFoldDB" id="A0A427TR84"/>
<feature type="compositionally biased region" description="Basic and acidic residues" evidence="1">
    <location>
        <begin position="222"/>
        <end position="234"/>
    </location>
</feature>
<dbReference type="InterPro" id="IPR023833">
    <property type="entry name" value="Signal_pept_SipW-depend-type"/>
</dbReference>
<dbReference type="Proteomes" id="UP000279911">
    <property type="component" value="Unassembled WGS sequence"/>
</dbReference>
<evidence type="ECO:0000256" key="1">
    <source>
        <dbReference type="SAM" id="MobiDB-lite"/>
    </source>
</evidence>
<dbReference type="NCBIfam" id="TIGR04087">
    <property type="entry name" value="YqxM_for_SipW"/>
    <property type="match status" value="1"/>
</dbReference>
<dbReference type="InterPro" id="IPR023848">
    <property type="entry name" value="TasA"/>
</dbReference>
<feature type="transmembrane region" description="Helical" evidence="2">
    <location>
        <begin position="20"/>
        <end position="41"/>
    </location>
</feature>
<keyword evidence="2" id="KW-0812">Transmembrane</keyword>
<feature type="compositionally biased region" description="Basic and acidic residues" evidence="1">
    <location>
        <begin position="249"/>
        <end position="269"/>
    </location>
</feature>
<dbReference type="EMBL" id="RSFW01000014">
    <property type="protein sequence ID" value="RSD26761.1"/>
    <property type="molecule type" value="Genomic_DNA"/>
</dbReference>
<proteinExistence type="predicted"/>
<evidence type="ECO:0000256" key="2">
    <source>
        <dbReference type="SAM" id="Phobius"/>
    </source>
</evidence>
<gene>
    <name evidence="3" type="primary">tapA</name>
    <name evidence="3" type="ORF">EJA10_12925</name>
</gene>